<name>X1JFX5_9ZZZZ</name>
<comment type="caution">
    <text evidence="1">The sequence shown here is derived from an EMBL/GenBank/DDBJ whole genome shotgun (WGS) entry which is preliminary data.</text>
</comment>
<sequence>TILTSDSTLPTSEPVDEYYELSLAKWTVDPPIEPNDWIERPDLDPNDGNDLVMYMAKGVDDFTIQYVGAQYDEDGNYVDKGKEFN</sequence>
<proteinExistence type="predicted"/>
<dbReference type="EMBL" id="BARU01048128">
    <property type="protein sequence ID" value="GAH93601.1"/>
    <property type="molecule type" value="Genomic_DNA"/>
</dbReference>
<feature type="non-terminal residue" evidence="1">
    <location>
        <position position="1"/>
    </location>
</feature>
<protein>
    <submittedName>
        <fullName evidence="1">Uncharacterized protein</fullName>
    </submittedName>
</protein>
<feature type="non-terminal residue" evidence="1">
    <location>
        <position position="85"/>
    </location>
</feature>
<gene>
    <name evidence="1" type="ORF">S03H2_71717</name>
</gene>
<accession>X1JFX5</accession>
<dbReference type="AlphaFoldDB" id="X1JFX5"/>
<evidence type="ECO:0000313" key="1">
    <source>
        <dbReference type="EMBL" id="GAH93601.1"/>
    </source>
</evidence>
<reference evidence="1" key="1">
    <citation type="journal article" date="2014" name="Front. Microbiol.">
        <title>High frequency of phylogenetically diverse reductive dehalogenase-homologous genes in deep subseafloor sedimentary metagenomes.</title>
        <authorList>
            <person name="Kawai M."/>
            <person name="Futagami T."/>
            <person name="Toyoda A."/>
            <person name="Takaki Y."/>
            <person name="Nishi S."/>
            <person name="Hori S."/>
            <person name="Arai W."/>
            <person name="Tsubouchi T."/>
            <person name="Morono Y."/>
            <person name="Uchiyama I."/>
            <person name="Ito T."/>
            <person name="Fujiyama A."/>
            <person name="Inagaki F."/>
            <person name="Takami H."/>
        </authorList>
    </citation>
    <scope>NUCLEOTIDE SEQUENCE</scope>
    <source>
        <strain evidence="1">Expedition CK06-06</strain>
    </source>
</reference>
<organism evidence="1">
    <name type="scientific">marine sediment metagenome</name>
    <dbReference type="NCBI Taxonomy" id="412755"/>
    <lineage>
        <taxon>unclassified sequences</taxon>
        <taxon>metagenomes</taxon>
        <taxon>ecological metagenomes</taxon>
    </lineage>
</organism>